<dbReference type="Pfam" id="PF12833">
    <property type="entry name" value="HTH_18"/>
    <property type="match status" value="1"/>
</dbReference>
<organism evidence="5 6">
    <name type="scientific">Niastella koreensis</name>
    <dbReference type="NCBI Taxonomy" id="354356"/>
    <lineage>
        <taxon>Bacteria</taxon>
        <taxon>Pseudomonadati</taxon>
        <taxon>Bacteroidota</taxon>
        <taxon>Chitinophagia</taxon>
        <taxon>Chitinophagales</taxon>
        <taxon>Chitinophagaceae</taxon>
        <taxon>Niastella</taxon>
    </lineage>
</organism>
<dbReference type="PANTHER" id="PTHR43280:SF30">
    <property type="entry name" value="MMSAB OPERON REGULATORY PROTEIN"/>
    <property type="match status" value="1"/>
</dbReference>
<keyword evidence="1" id="KW-0805">Transcription regulation</keyword>
<dbReference type="InterPro" id="IPR018060">
    <property type="entry name" value="HTH_AraC"/>
</dbReference>
<dbReference type="CDD" id="cd06986">
    <property type="entry name" value="cupin_MmsR-like_N"/>
    <property type="match status" value="1"/>
</dbReference>
<evidence type="ECO:0000313" key="6">
    <source>
        <dbReference type="Proteomes" id="UP000192277"/>
    </source>
</evidence>
<keyword evidence="6" id="KW-1185">Reference proteome</keyword>
<dbReference type="EMBL" id="LWBO01000010">
    <property type="protein sequence ID" value="OQP49630.1"/>
    <property type="molecule type" value="Genomic_DNA"/>
</dbReference>
<evidence type="ECO:0000256" key="2">
    <source>
        <dbReference type="ARBA" id="ARBA00023125"/>
    </source>
</evidence>
<evidence type="ECO:0000313" key="5">
    <source>
        <dbReference type="EMBL" id="OQP49630.1"/>
    </source>
</evidence>
<dbReference type="SUPFAM" id="SSF46689">
    <property type="entry name" value="Homeodomain-like"/>
    <property type="match status" value="2"/>
</dbReference>
<gene>
    <name evidence="5" type="ORF">A4D02_28995</name>
</gene>
<dbReference type="Gene3D" id="2.60.120.280">
    <property type="entry name" value="Regulatory protein AraC"/>
    <property type="match status" value="1"/>
</dbReference>
<feature type="domain" description="HTH araC/xylS-type" evidence="4">
    <location>
        <begin position="270"/>
        <end position="368"/>
    </location>
</feature>
<dbReference type="PROSITE" id="PS01124">
    <property type="entry name" value="HTH_ARAC_FAMILY_2"/>
    <property type="match status" value="1"/>
</dbReference>
<name>A0ABX3NYU9_9BACT</name>
<evidence type="ECO:0000256" key="3">
    <source>
        <dbReference type="ARBA" id="ARBA00023163"/>
    </source>
</evidence>
<protein>
    <submittedName>
        <fullName evidence="5">AraC family transcriptional regulator</fullName>
    </submittedName>
</protein>
<comment type="caution">
    <text evidence="5">The sequence shown here is derived from an EMBL/GenBank/DDBJ whole genome shotgun (WGS) entry which is preliminary data.</text>
</comment>
<proteinExistence type="predicted"/>
<accession>A0ABX3NYU9</accession>
<evidence type="ECO:0000256" key="1">
    <source>
        <dbReference type="ARBA" id="ARBA00023015"/>
    </source>
</evidence>
<dbReference type="InterPro" id="IPR018062">
    <property type="entry name" value="HTH_AraC-typ_CS"/>
</dbReference>
<dbReference type="InterPro" id="IPR037923">
    <property type="entry name" value="HTH-like"/>
</dbReference>
<dbReference type="InterPro" id="IPR009057">
    <property type="entry name" value="Homeodomain-like_sf"/>
</dbReference>
<dbReference type="InterPro" id="IPR003313">
    <property type="entry name" value="AraC-bd"/>
</dbReference>
<dbReference type="Pfam" id="PF02311">
    <property type="entry name" value="AraC_binding"/>
    <property type="match status" value="1"/>
</dbReference>
<dbReference type="Proteomes" id="UP000192277">
    <property type="component" value="Unassembled WGS sequence"/>
</dbReference>
<reference evidence="5 6" key="1">
    <citation type="submission" date="2016-04" db="EMBL/GenBank/DDBJ databases">
        <authorList>
            <person name="Chen L."/>
            <person name="Zhuang W."/>
            <person name="Wang G."/>
        </authorList>
    </citation>
    <scope>NUCLEOTIDE SEQUENCE [LARGE SCALE GENOMIC DNA]</scope>
    <source>
        <strain evidence="6">GR20</strain>
    </source>
</reference>
<keyword evidence="3" id="KW-0804">Transcription</keyword>
<dbReference type="PANTHER" id="PTHR43280">
    <property type="entry name" value="ARAC-FAMILY TRANSCRIPTIONAL REGULATOR"/>
    <property type="match status" value="1"/>
</dbReference>
<dbReference type="InterPro" id="IPR020449">
    <property type="entry name" value="Tscrpt_reg_AraC-type_HTH"/>
</dbReference>
<dbReference type="PRINTS" id="PR00032">
    <property type="entry name" value="HTHARAC"/>
</dbReference>
<sequence length="369" mass="43418">MTAARSIEYSPELIDYPLATLRQPFTNKHPAHPFLLTLPVSTNHQSDKIMDFPMQGNYYFCIYNARHMINRVNEPDAIATKRKDGFIGEKQINIPRTILSKFIRKKEFLQALFITHIGYFPKAAYHFRERKHGCDDYILLYSLGGKGYLELEKNRFELKANQFIIIPPHRFHQYQADLTDPWTLYWVHFSSNKLTTLDHEFNVEKFYKPTDLLYNEKILETWADMYSSLDSGYSTANIGYANFCLYRFLSFFIFPEKKNVLPDNTVTPLDKSIEYMKANIGKRLSAEELAKPFSYSASHYTAIFKKKTGMSPIDYFIKMKMQYACQLLSQSQLKIKQIAEKVGYDDPYYFSRLFKQVMNESPKDYRNRG</sequence>
<keyword evidence="2" id="KW-0238">DNA-binding</keyword>
<dbReference type="SMART" id="SM00342">
    <property type="entry name" value="HTH_ARAC"/>
    <property type="match status" value="1"/>
</dbReference>
<evidence type="ECO:0000259" key="4">
    <source>
        <dbReference type="PROSITE" id="PS01124"/>
    </source>
</evidence>
<dbReference type="SUPFAM" id="SSF51215">
    <property type="entry name" value="Regulatory protein AraC"/>
    <property type="match status" value="1"/>
</dbReference>
<dbReference type="Gene3D" id="1.10.10.60">
    <property type="entry name" value="Homeodomain-like"/>
    <property type="match status" value="2"/>
</dbReference>
<dbReference type="PROSITE" id="PS00041">
    <property type="entry name" value="HTH_ARAC_FAMILY_1"/>
    <property type="match status" value="1"/>
</dbReference>